<reference evidence="8 9" key="1">
    <citation type="journal article" date="2014" name="Genome Announc.">
        <title>Complete Genome Sequences of Fish Pathogenic Weissella ceti Strains WS74 and WS105.</title>
        <authorList>
            <person name="Figueiredo H.C."/>
            <person name="Leal C.A."/>
            <person name="Dorella F.A."/>
            <person name="Carvalho A.F."/>
            <person name="Soares S.C."/>
            <person name="Pereira F.L."/>
            <person name="Azevedo V.A."/>
        </authorList>
    </citation>
    <scope>NUCLEOTIDE SEQUENCE [LARGE SCALE GENOMIC DNA]</scope>
    <source>
        <strain evidence="8 9">WS74</strain>
    </source>
</reference>
<reference evidence="9" key="2">
    <citation type="submission" date="2014-08" db="EMBL/GenBank/DDBJ databases">
        <title>Complete genome of Weissella ceti strain WS74 isolated from diseased rainbow trout in Brazil.</title>
        <authorList>
            <person name="Figueiredo H.C.P."/>
            <person name="Leal C.A.G."/>
            <person name="Pereira F.L."/>
            <person name="Soares S.C."/>
            <person name="Dorella F.A."/>
            <person name="Carvalho A.F."/>
            <person name="Azevedo V.A.C."/>
        </authorList>
    </citation>
    <scope>NUCLEOTIDE SEQUENCE [LARGE SCALE GENOMIC DNA]</scope>
    <source>
        <strain evidence="9">WS74</strain>
    </source>
</reference>
<dbReference type="SUPFAM" id="SSF50346">
    <property type="entry name" value="PRC-barrel domain"/>
    <property type="match status" value="1"/>
</dbReference>
<dbReference type="InterPro" id="IPR011961">
    <property type="entry name" value="RimM"/>
</dbReference>
<name>A0A075TZF6_9LACO</name>
<dbReference type="Pfam" id="PF05239">
    <property type="entry name" value="PRC"/>
    <property type="match status" value="1"/>
</dbReference>
<proteinExistence type="inferred from homology"/>
<evidence type="ECO:0000256" key="2">
    <source>
        <dbReference type="ARBA" id="ARBA00022517"/>
    </source>
</evidence>
<dbReference type="OrthoDB" id="9810331at2"/>
<dbReference type="NCBIfam" id="TIGR02273">
    <property type="entry name" value="16S_RimM"/>
    <property type="match status" value="1"/>
</dbReference>
<dbReference type="GO" id="GO:0042274">
    <property type="term" value="P:ribosomal small subunit biogenesis"/>
    <property type="evidence" value="ECO:0007669"/>
    <property type="project" value="UniProtKB-UniRule"/>
</dbReference>
<dbReference type="InterPro" id="IPR009000">
    <property type="entry name" value="Transl_B-barrel_sf"/>
</dbReference>
<dbReference type="GO" id="GO:0006364">
    <property type="term" value="P:rRNA processing"/>
    <property type="evidence" value="ECO:0007669"/>
    <property type="project" value="UniProtKB-UniRule"/>
</dbReference>
<dbReference type="Proteomes" id="UP000029079">
    <property type="component" value="Chromosome"/>
</dbReference>
<feature type="domain" description="RimM N-terminal" evidence="6">
    <location>
        <begin position="6"/>
        <end position="85"/>
    </location>
</feature>
<keyword evidence="2 5" id="KW-0690">Ribosome biogenesis</keyword>
<evidence type="ECO:0000256" key="1">
    <source>
        <dbReference type="ARBA" id="ARBA00022490"/>
    </source>
</evidence>
<comment type="subunit">
    <text evidence="5">Binds ribosomal protein uS19.</text>
</comment>
<gene>
    <name evidence="5" type="primary">rimM</name>
    <name evidence="8" type="ORF">WS74_0339</name>
</gene>
<dbReference type="Pfam" id="PF01782">
    <property type="entry name" value="RimM"/>
    <property type="match status" value="1"/>
</dbReference>
<dbReference type="InterPro" id="IPR011033">
    <property type="entry name" value="PRC_barrel-like_sf"/>
</dbReference>
<organism evidence="8 9">
    <name type="scientific">Weissella ceti</name>
    <dbReference type="NCBI Taxonomy" id="759620"/>
    <lineage>
        <taxon>Bacteria</taxon>
        <taxon>Bacillati</taxon>
        <taxon>Bacillota</taxon>
        <taxon>Bacilli</taxon>
        <taxon>Lactobacillales</taxon>
        <taxon>Lactobacillaceae</taxon>
        <taxon>Weissella</taxon>
    </lineage>
</organism>
<dbReference type="KEGG" id="wce:WS08_0339"/>
<keyword evidence="9" id="KW-1185">Reference proteome</keyword>
<sequence length="167" mass="19175">MTLYKVGNIVNTHGIRGELKVMATTDFPEERFVKGQELVIDGQTPVNVTIQTVRQHKQFFLISFKDMQNINDVEKYKGRELMIDGEELQDLDDDEFYYHEIVGLTVIDNENGETLGTVKEIMELPANDVWVVSRKGHDDIYLPYIESVVTEIDLDAKTAHVTQLEEI</sequence>
<dbReference type="AlphaFoldDB" id="A0A075TZF6"/>
<accession>A0A075TZF6</accession>
<dbReference type="InterPro" id="IPR036976">
    <property type="entry name" value="RimM_N_sf"/>
</dbReference>
<dbReference type="STRING" id="759620.WS105_0337"/>
<keyword evidence="4 5" id="KW-0143">Chaperone</keyword>
<dbReference type="RefSeq" id="WP_009495904.1">
    <property type="nucleotide sequence ID" value="NZ_CP009223.1"/>
</dbReference>
<evidence type="ECO:0000256" key="3">
    <source>
        <dbReference type="ARBA" id="ARBA00022552"/>
    </source>
</evidence>
<dbReference type="SUPFAM" id="SSF50447">
    <property type="entry name" value="Translation proteins"/>
    <property type="match status" value="1"/>
</dbReference>
<evidence type="ECO:0000256" key="5">
    <source>
        <dbReference type="HAMAP-Rule" id="MF_00014"/>
    </source>
</evidence>
<comment type="similarity">
    <text evidence="5">Belongs to the RimM family.</text>
</comment>
<keyword evidence="1 5" id="KW-0963">Cytoplasm</keyword>
<protein>
    <recommendedName>
        <fullName evidence="5">Ribosome maturation factor RimM</fullName>
    </recommendedName>
</protein>
<keyword evidence="3 5" id="KW-0698">rRNA processing</keyword>
<dbReference type="GO" id="GO:0043022">
    <property type="term" value="F:ribosome binding"/>
    <property type="evidence" value="ECO:0007669"/>
    <property type="project" value="InterPro"/>
</dbReference>
<evidence type="ECO:0000313" key="9">
    <source>
        <dbReference type="Proteomes" id="UP000029079"/>
    </source>
</evidence>
<evidence type="ECO:0000256" key="4">
    <source>
        <dbReference type="ARBA" id="ARBA00023186"/>
    </source>
</evidence>
<dbReference type="Gene3D" id="2.40.30.60">
    <property type="entry name" value="RimM"/>
    <property type="match status" value="1"/>
</dbReference>
<dbReference type="GO" id="GO:0005840">
    <property type="term" value="C:ribosome"/>
    <property type="evidence" value="ECO:0007669"/>
    <property type="project" value="InterPro"/>
</dbReference>
<evidence type="ECO:0000259" key="6">
    <source>
        <dbReference type="Pfam" id="PF01782"/>
    </source>
</evidence>
<dbReference type="InterPro" id="IPR002676">
    <property type="entry name" value="RimM_N"/>
</dbReference>
<evidence type="ECO:0000259" key="7">
    <source>
        <dbReference type="Pfam" id="PF05239"/>
    </source>
</evidence>
<dbReference type="KEGG" id="wci:WS105_0337"/>
<comment type="function">
    <text evidence="5">An accessory protein needed during the final step in the assembly of 30S ribosomal subunit, possibly for assembly of the head region. Essential for efficient processing of 16S rRNA. May be needed both before and after RbfA during the maturation of 16S rRNA. It has affinity for free ribosomal 30S subunits but not for 70S ribosomes.</text>
</comment>
<dbReference type="PATRIC" id="fig|759620.7.peg.325"/>
<dbReference type="EMBL" id="CP009223">
    <property type="protein sequence ID" value="AIM62591.1"/>
    <property type="molecule type" value="Genomic_DNA"/>
</dbReference>
<dbReference type="Gene3D" id="2.30.30.240">
    <property type="entry name" value="PRC-barrel domain"/>
    <property type="match status" value="1"/>
</dbReference>
<dbReference type="KEGG" id="wct:WS74_0339"/>
<evidence type="ECO:0000313" key="8">
    <source>
        <dbReference type="EMBL" id="AIM62591.1"/>
    </source>
</evidence>
<dbReference type="PANTHER" id="PTHR33692:SF1">
    <property type="entry name" value="RIBOSOME MATURATION FACTOR RIMM"/>
    <property type="match status" value="1"/>
</dbReference>
<comment type="domain">
    <text evidence="5">The PRC barrel domain binds ribosomal protein uS19.</text>
</comment>
<dbReference type="InterPro" id="IPR027275">
    <property type="entry name" value="PRC-brl_dom"/>
</dbReference>
<dbReference type="PANTHER" id="PTHR33692">
    <property type="entry name" value="RIBOSOME MATURATION FACTOR RIMM"/>
    <property type="match status" value="1"/>
</dbReference>
<dbReference type="GO" id="GO:0005737">
    <property type="term" value="C:cytoplasm"/>
    <property type="evidence" value="ECO:0007669"/>
    <property type="project" value="UniProtKB-SubCell"/>
</dbReference>
<feature type="domain" description="PRC-barrel" evidence="7">
    <location>
        <begin position="93"/>
        <end position="166"/>
    </location>
</feature>
<dbReference type="HAMAP" id="MF_00014">
    <property type="entry name" value="Ribosome_mat_RimM"/>
    <property type="match status" value="1"/>
</dbReference>
<comment type="subcellular location">
    <subcellularLocation>
        <location evidence="5">Cytoplasm</location>
    </subcellularLocation>
</comment>